<keyword evidence="4" id="KW-1185">Reference proteome</keyword>
<dbReference type="OrthoDB" id="5336600at2759"/>
<dbReference type="PANTHER" id="PTHR43669:SF4">
    <property type="entry name" value="SHORT-CHAIN DEHYDROGENASE"/>
    <property type="match status" value="1"/>
</dbReference>
<sequence>MASNSNLVAFIIGAGAHIGSAVASTLHDKGYRVALGSRSLPAAEQRKPEYLYVQLDAAKRGAIETAFDTVVDKLGPVNVVVYNAATVAAPPTPADVLSLPVDSYYDAANLGIGAFIAAQKALPSFKNEIHRNHPKAFITTGNLLPFTQYSKSEWFTLGIQKALETRFISTAVEHYKADDIRFYFATLVSNDGGIPPYSDFLKGAPTYAEVYWKLINNKEQTNWDHRFTLEGESFPHSTN</sequence>
<comment type="caution">
    <text evidence="3">The sequence shown here is derived from an EMBL/GenBank/DDBJ whole genome shotgun (WGS) entry which is preliminary data.</text>
</comment>
<dbReference type="InterPro" id="IPR002347">
    <property type="entry name" value="SDR_fam"/>
</dbReference>
<evidence type="ECO:0008006" key="5">
    <source>
        <dbReference type="Google" id="ProtNLM"/>
    </source>
</evidence>
<evidence type="ECO:0000313" key="4">
    <source>
        <dbReference type="Proteomes" id="UP000807469"/>
    </source>
</evidence>
<dbReference type="PANTHER" id="PTHR43669">
    <property type="entry name" value="5-KETO-D-GLUCONATE 5-REDUCTASE"/>
    <property type="match status" value="1"/>
</dbReference>
<evidence type="ECO:0000256" key="1">
    <source>
        <dbReference type="ARBA" id="ARBA00006484"/>
    </source>
</evidence>
<dbReference type="Pfam" id="PF00106">
    <property type="entry name" value="adh_short"/>
    <property type="match status" value="1"/>
</dbReference>
<dbReference type="InterPro" id="IPR036291">
    <property type="entry name" value="NAD(P)-bd_dom_sf"/>
</dbReference>
<comment type="similarity">
    <text evidence="1">Belongs to the short-chain dehydrogenases/reductases (SDR) family.</text>
</comment>
<evidence type="ECO:0000256" key="2">
    <source>
        <dbReference type="ARBA" id="ARBA00023002"/>
    </source>
</evidence>
<dbReference type="AlphaFoldDB" id="A0A9P5Z0S5"/>
<name>A0A9P5Z0S5_9AGAR</name>
<dbReference type="EMBL" id="MU155231">
    <property type="protein sequence ID" value="KAF9478588.1"/>
    <property type="molecule type" value="Genomic_DNA"/>
</dbReference>
<proteinExistence type="inferred from homology"/>
<evidence type="ECO:0000313" key="3">
    <source>
        <dbReference type="EMBL" id="KAF9478588.1"/>
    </source>
</evidence>
<organism evidence="3 4">
    <name type="scientific">Pholiota conissans</name>
    <dbReference type="NCBI Taxonomy" id="109636"/>
    <lineage>
        <taxon>Eukaryota</taxon>
        <taxon>Fungi</taxon>
        <taxon>Dikarya</taxon>
        <taxon>Basidiomycota</taxon>
        <taxon>Agaricomycotina</taxon>
        <taxon>Agaricomycetes</taxon>
        <taxon>Agaricomycetidae</taxon>
        <taxon>Agaricales</taxon>
        <taxon>Agaricineae</taxon>
        <taxon>Strophariaceae</taxon>
        <taxon>Pholiota</taxon>
    </lineage>
</organism>
<gene>
    <name evidence="3" type="ORF">BDN70DRAFT_38831</name>
</gene>
<dbReference type="Proteomes" id="UP000807469">
    <property type="component" value="Unassembled WGS sequence"/>
</dbReference>
<dbReference type="SUPFAM" id="SSF51735">
    <property type="entry name" value="NAD(P)-binding Rossmann-fold domains"/>
    <property type="match status" value="1"/>
</dbReference>
<reference evidence="3" key="1">
    <citation type="submission" date="2020-11" db="EMBL/GenBank/DDBJ databases">
        <authorList>
            <consortium name="DOE Joint Genome Institute"/>
            <person name="Ahrendt S."/>
            <person name="Riley R."/>
            <person name="Andreopoulos W."/>
            <person name="Labutti K."/>
            <person name="Pangilinan J."/>
            <person name="Ruiz-Duenas F.J."/>
            <person name="Barrasa J.M."/>
            <person name="Sanchez-Garcia M."/>
            <person name="Camarero S."/>
            <person name="Miyauchi S."/>
            <person name="Serrano A."/>
            <person name="Linde D."/>
            <person name="Babiker R."/>
            <person name="Drula E."/>
            <person name="Ayuso-Fernandez I."/>
            <person name="Pacheco R."/>
            <person name="Padilla G."/>
            <person name="Ferreira P."/>
            <person name="Barriuso J."/>
            <person name="Kellner H."/>
            <person name="Castanera R."/>
            <person name="Alfaro M."/>
            <person name="Ramirez L."/>
            <person name="Pisabarro A.G."/>
            <person name="Kuo A."/>
            <person name="Tritt A."/>
            <person name="Lipzen A."/>
            <person name="He G."/>
            <person name="Yan M."/>
            <person name="Ng V."/>
            <person name="Cullen D."/>
            <person name="Martin F."/>
            <person name="Rosso M.-N."/>
            <person name="Henrissat B."/>
            <person name="Hibbett D."/>
            <person name="Martinez A.T."/>
            <person name="Grigoriev I.V."/>
        </authorList>
    </citation>
    <scope>NUCLEOTIDE SEQUENCE</scope>
    <source>
        <strain evidence="3">CIRM-BRFM 674</strain>
    </source>
</reference>
<keyword evidence="2" id="KW-0560">Oxidoreductase</keyword>
<accession>A0A9P5Z0S5</accession>
<dbReference type="CDD" id="cd05233">
    <property type="entry name" value="SDR_c"/>
    <property type="match status" value="1"/>
</dbReference>
<dbReference type="GO" id="GO:0016491">
    <property type="term" value="F:oxidoreductase activity"/>
    <property type="evidence" value="ECO:0007669"/>
    <property type="project" value="UniProtKB-KW"/>
</dbReference>
<dbReference type="Gene3D" id="3.40.50.720">
    <property type="entry name" value="NAD(P)-binding Rossmann-like Domain"/>
    <property type="match status" value="1"/>
</dbReference>
<protein>
    <recommendedName>
        <fullName evidence="5">NAD(P)-binding protein</fullName>
    </recommendedName>
</protein>